<dbReference type="PANTHER" id="PTHR19328:SF75">
    <property type="entry name" value="ALDOSE SUGAR DEHYDROGENASE YLII"/>
    <property type="match status" value="1"/>
</dbReference>
<dbReference type="InterPro" id="IPR011041">
    <property type="entry name" value="Quinoprot_gluc/sorb_DH_b-prop"/>
</dbReference>
<accession>A0A346NIS5</accession>
<evidence type="ECO:0000259" key="1">
    <source>
        <dbReference type="Pfam" id="PF07995"/>
    </source>
</evidence>
<dbReference type="PROSITE" id="PS51257">
    <property type="entry name" value="PROKAR_LIPOPROTEIN"/>
    <property type="match status" value="1"/>
</dbReference>
<dbReference type="KEGG" id="salm:D0Y50_03045"/>
<sequence length="383" mass="41736">MLFRDRLTITTVYRITGTGMTRAIFSWMAGLSCMLSAATWADTSDYQLTNINPQPLHGPWTLVQLPDQSWVVTERRGNLVLIKPDGSMTRTKVPLPGLYFKGQGGLLDFALAQDFALSGKVLLTYAQGTDEANRLVVVSATYEDDALTDITPILTLQPDRATPVHFAGRLAVMSDGTWLVSSGDGFDYREQAQVISSHLGKILRFREDGSPAQDHPFAEAPYVYSLGHRNPQGLLINPATQQIIEHEHGPAGGDEINVIAAGENYGWPVITNGKDYSGARITPFEQYAGMQQPAYDWTPSVAPSGMALYQHTLFSELTGHLLVTTLKAQSLLSVNISGTPVRSERIFATIDQRLRDVAVGQDGAIYVLTDGSKAGIIKVTPAE</sequence>
<dbReference type="Proteomes" id="UP000262073">
    <property type="component" value="Chromosome"/>
</dbReference>
<dbReference type="AlphaFoldDB" id="A0A346NIS5"/>
<dbReference type="Gene3D" id="2.120.10.30">
    <property type="entry name" value="TolB, C-terminal domain"/>
    <property type="match status" value="1"/>
</dbReference>
<keyword evidence="3" id="KW-1185">Reference proteome</keyword>
<organism evidence="2 3">
    <name type="scientific">Salinimonas sediminis</name>
    <dbReference type="NCBI Taxonomy" id="2303538"/>
    <lineage>
        <taxon>Bacteria</taxon>
        <taxon>Pseudomonadati</taxon>
        <taxon>Pseudomonadota</taxon>
        <taxon>Gammaproteobacteria</taxon>
        <taxon>Alteromonadales</taxon>
        <taxon>Alteromonadaceae</taxon>
        <taxon>Alteromonas/Salinimonas group</taxon>
        <taxon>Salinimonas</taxon>
    </lineage>
</organism>
<name>A0A346NIS5_9ALTE</name>
<dbReference type="InterPro" id="IPR011042">
    <property type="entry name" value="6-blade_b-propeller_TolB-like"/>
</dbReference>
<evidence type="ECO:0000313" key="2">
    <source>
        <dbReference type="EMBL" id="AXR05432.1"/>
    </source>
</evidence>
<dbReference type="Pfam" id="PF07995">
    <property type="entry name" value="GSDH"/>
    <property type="match status" value="1"/>
</dbReference>
<proteinExistence type="predicted"/>
<reference evidence="2 3" key="1">
    <citation type="submission" date="2018-08" db="EMBL/GenBank/DDBJ databases">
        <title>Salinimonas sediminis sp. nov., a piezophilic bacterium isolated from a deep-sea sediment sample from the New Britain Trench.</title>
        <authorList>
            <person name="Cao J."/>
        </authorList>
    </citation>
    <scope>NUCLEOTIDE SEQUENCE [LARGE SCALE GENOMIC DNA]</scope>
    <source>
        <strain evidence="2 3">N102</strain>
    </source>
</reference>
<dbReference type="PANTHER" id="PTHR19328">
    <property type="entry name" value="HEDGEHOG-INTERACTING PROTEIN"/>
    <property type="match status" value="1"/>
</dbReference>
<evidence type="ECO:0000313" key="3">
    <source>
        <dbReference type="Proteomes" id="UP000262073"/>
    </source>
</evidence>
<dbReference type="SUPFAM" id="SSF50952">
    <property type="entry name" value="Soluble quinoprotein glucose dehydrogenase"/>
    <property type="match status" value="1"/>
</dbReference>
<dbReference type="OrthoDB" id="9770043at2"/>
<protein>
    <submittedName>
        <fullName evidence="2">PQQ-dependent sugar dehydrogenase</fullName>
    </submittedName>
</protein>
<dbReference type="InterPro" id="IPR012938">
    <property type="entry name" value="Glc/Sorbosone_DH"/>
</dbReference>
<dbReference type="EMBL" id="CP031769">
    <property type="protein sequence ID" value="AXR05432.1"/>
    <property type="molecule type" value="Genomic_DNA"/>
</dbReference>
<gene>
    <name evidence="2" type="ORF">D0Y50_03045</name>
</gene>
<feature type="domain" description="Glucose/Sorbosone dehydrogenase" evidence="1">
    <location>
        <begin position="57"/>
        <end position="377"/>
    </location>
</feature>